<reference evidence="2" key="1">
    <citation type="journal article" date="2014" name="Appl. Environ. Microbiol.">
        <title>Gene Cluster Responsible for Secretion of and Immunity to Multiple Bacteriocins, the NKR-5-3 Enterocins.</title>
        <authorList>
            <person name="Ishibashi N."/>
            <person name="Himeno K."/>
            <person name="Masuda Y."/>
            <person name="Perez R.H."/>
            <person name="Iwatani S."/>
            <person name="Zendo T."/>
            <person name="Wilaipun P."/>
            <person name="Leelawatcharamas V."/>
            <person name="Nakayama J."/>
            <person name="Sonomoto K."/>
        </authorList>
    </citation>
    <scope>NUCLEOTIDE SEQUENCE</scope>
    <source>
        <strain evidence="2">NKR-5-3</strain>
    </source>
</reference>
<dbReference type="AlphaFoldDB" id="A0A077L7K7"/>
<keyword evidence="1" id="KW-1133">Transmembrane helix</keyword>
<name>A0A077L7K7_ENTFC</name>
<evidence type="ECO:0000256" key="1">
    <source>
        <dbReference type="SAM" id="Phobius"/>
    </source>
</evidence>
<keyword evidence="1" id="KW-0472">Membrane</keyword>
<accession>A0A077L7K7</accession>
<evidence type="ECO:0000313" key="2">
    <source>
        <dbReference type="EMBL" id="BAP39816.1"/>
    </source>
</evidence>
<gene>
    <name evidence="2" type="primary">enkIaz</name>
</gene>
<dbReference type="EMBL" id="AB908994">
    <property type="protein sequence ID" value="BAP39816.1"/>
    <property type="molecule type" value="Genomic_DNA"/>
</dbReference>
<feature type="transmembrane region" description="Helical" evidence="1">
    <location>
        <begin position="33"/>
        <end position="51"/>
    </location>
</feature>
<keyword evidence="1" id="KW-0812">Transmembrane</keyword>
<sequence>MVKALIFSAVISLIAVGNYLKKKDLPSKKKLNVTVTIAIFLIIYEFFWSILT</sequence>
<protein>
    <submittedName>
        <fullName evidence="2">Bacteriocin immunity protein</fullName>
    </submittedName>
</protein>
<organism evidence="2">
    <name type="scientific">Enterococcus faecium</name>
    <name type="common">Streptococcus faecium</name>
    <dbReference type="NCBI Taxonomy" id="1352"/>
    <lineage>
        <taxon>Bacteria</taxon>
        <taxon>Bacillati</taxon>
        <taxon>Bacillota</taxon>
        <taxon>Bacilli</taxon>
        <taxon>Lactobacillales</taxon>
        <taxon>Enterococcaceae</taxon>
        <taxon>Enterococcus</taxon>
    </lineage>
</organism>
<proteinExistence type="predicted"/>